<feature type="domain" description="EamA" evidence="2">
    <location>
        <begin position="148"/>
        <end position="278"/>
    </location>
</feature>
<accession>A0A6J6SJU1</accession>
<feature type="transmembrane region" description="Helical" evidence="1">
    <location>
        <begin position="207"/>
        <end position="227"/>
    </location>
</feature>
<feature type="transmembrane region" description="Helical" evidence="1">
    <location>
        <begin position="144"/>
        <end position="165"/>
    </location>
</feature>
<dbReference type="GO" id="GO:0016020">
    <property type="term" value="C:membrane"/>
    <property type="evidence" value="ECO:0007669"/>
    <property type="project" value="InterPro"/>
</dbReference>
<gene>
    <name evidence="3" type="ORF">UFOPK2786_00440</name>
</gene>
<evidence type="ECO:0000259" key="2">
    <source>
        <dbReference type="Pfam" id="PF00892"/>
    </source>
</evidence>
<dbReference type="AlphaFoldDB" id="A0A6J6SJU1"/>
<proteinExistence type="predicted"/>
<name>A0A6J6SJU1_9ZZZZ</name>
<feature type="transmembrane region" description="Helical" evidence="1">
    <location>
        <begin position="27"/>
        <end position="47"/>
    </location>
</feature>
<dbReference type="InterPro" id="IPR000620">
    <property type="entry name" value="EamA_dom"/>
</dbReference>
<feature type="transmembrane region" description="Helical" evidence="1">
    <location>
        <begin position="89"/>
        <end position="109"/>
    </location>
</feature>
<feature type="transmembrane region" description="Helical" evidence="1">
    <location>
        <begin position="115"/>
        <end position="132"/>
    </location>
</feature>
<dbReference type="Pfam" id="PF00892">
    <property type="entry name" value="EamA"/>
    <property type="match status" value="2"/>
</dbReference>
<evidence type="ECO:0000256" key="1">
    <source>
        <dbReference type="SAM" id="Phobius"/>
    </source>
</evidence>
<dbReference type="EMBL" id="CAEZYW010000045">
    <property type="protein sequence ID" value="CAB4735132.1"/>
    <property type="molecule type" value="Genomic_DNA"/>
</dbReference>
<keyword evidence="1" id="KW-0812">Transmembrane</keyword>
<feature type="domain" description="EamA" evidence="2">
    <location>
        <begin position="2"/>
        <end position="131"/>
    </location>
</feature>
<evidence type="ECO:0000313" key="3">
    <source>
        <dbReference type="EMBL" id="CAB4735132.1"/>
    </source>
</evidence>
<dbReference type="SUPFAM" id="SSF103481">
    <property type="entry name" value="Multidrug resistance efflux transporter EmrE"/>
    <property type="match status" value="2"/>
</dbReference>
<keyword evidence="1" id="KW-0472">Membrane</keyword>
<keyword evidence="1" id="KW-1133">Transmembrane helix</keyword>
<feature type="transmembrane region" description="Helical" evidence="1">
    <location>
        <begin position="171"/>
        <end position="195"/>
    </location>
</feature>
<dbReference type="Gene3D" id="1.10.3730.20">
    <property type="match status" value="1"/>
</dbReference>
<dbReference type="InterPro" id="IPR037185">
    <property type="entry name" value="EmrE-like"/>
</dbReference>
<organism evidence="3">
    <name type="scientific">freshwater metagenome</name>
    <dbReference type="NCBI Taxonomy" id="449393"/>
    <lineage>
        <taxon>unclassified sequences</taxon>
        <taxon>metagenomes</taxon>
        <taxon>ecological metagenomes</taxon>
    </lineage>
</organism>
<feature type="transmembrane region" description="Helical" evidence="1">
    <location>
        <begin position="233"/>
        <end position="255"/>
    </location>
</feature>
<protein>
    <submittedName>
        <fullName evidence="3">Unannotated protein</fullName>
    </submittedName>
</protein>
<sequence>MYVLLALVSCVLFGIGKFGIGRYRGRISAHGIVLVSATASAMTYVLFGVLTHELAFSPIDLIPALVGGACNVTGNLAFIKAAQRGKMGVVAGVGTAACVVPLMYSVLIGESLVPRAWLGLGVMAMGLLLLYLPDMLRDGQESNATPVFLLSLVSAVCWGIAIVVLDLGTHISFMGTLALATLPQIAVAIVIGCLAGGFLGDIPKVSLVPVVGVGVAYALASIAFYAASNIGDIGVTSMVRALNPLVVAILAAFFLRERMNRSEVAGLGVVLGGACLIAI</sequence>
<reference evidence="3" key="1">
    <citation type="submission" date="2020-05" db="EMBL/GenBank/DDBJ databases">
        <authorList>
            <person name="Chiriac C."/>
            <person name="Salcher M."/>
            <person name="Ghai R."/>
            <person name="Kavagutti S V."/>
        </authorList>
    </citation>
    <scope>NUCLEOTIDE SEQUENCE</scope>
</reference>